<dbReference type="AlphaFoldDB" id="A0A1M5UKW6"/>
<dbReference type="Proteomes" id="UP000184522">
    <property type="component" value="Unassembled WGS sequence"/>
</dbReference>
<accession>A0A1M5UKW6</accession>
<organism evidence="2 3">
    <name type="scientific">Winogradskyella jejuensis</name>
    <dbReference type="NCBI Taxonomy" id="1089305"/>
    <lineage>
        <taxon>Bacteria</taxon>
        <taxon>Pseudomonadati</taxon>
        <taxon>Bacteroidota</taxon>
        <taxon>Flavobacteriia</taxon>
        <taxon>Flavobacteriales</taxon>
        <taxon>Flavobacteriaceae</taxon>
        <taxon>Winogradskyella</taxon>
    </lineage>
</organism>
<reference evidence="3" key="1">
    <citation type="submission" date="2016-11" db="EMBL/GenBank/DDBJ databases">
        <authorList>
            <person name="Varghese N."/>
            <person name="Submissions S."/>
        </authorList>
    </citation>
    <scope>NUCLEOTIDE SEQUENCE [LARGE SCALE GENOMIC DNA]</scope>
    <source>
        <strain evidence="3">DSM 25330</strain>
    </source>
</reference>
<keyword evidence="1" id="KW-1133">Transmembrane helix</keyword>
<dbReference type="OrthoDB" id="9900152at2"/>
<dbReference type="RefSeq" id="WP_073086954.1">
    <property type="nucleotide sequence ID" value="NZ_FQWS01000002.1"/>
</dbReference>
<gene>
    <name evidence="2" type="ORF">SAMN05444148_2520</name>
</gene>
<feature type="transmembrane region" description="Helical" evidence="1">
    <location>
        <begin position="35"/>
        <end position="53"/>
    </location>
</feature>
<evidence type="ECO:0000313" key="3">
    <source>
        <dbReference type="Proteomes" id="UP000184522"/>
    </source>
</evidence>
<evidence type="ECO:0000256" key="1">
    <source>
        <dbReference type="SAM" id="Phobius"/>
    </source>
</evidence>
<name>A0A1M5UKW6_9FLAO</name>
<sequence length="86" mass="9596">MNSNYIPKQTKESERIMSDVKSKKQESIAIREKRGAIYAAFLFLLIMGSITIFSSGQGVIFDHLGISLFIISCILLIKMSGPTKQL</sequence>
<proteinExistence type="predicted"/>
<keyword evidence="1" id="KW-0812">Transmembrane</keyword>
<dbReference type="STRING" id="1089305.SAMN05444148_2520"/>
<keyword evidence="1" id="KW-0472">Membrane</keyword>
<protein>
    <submittedName>
        <fullName evidence="2">Uncharacterized protein</fullName>
    </submittedName>
</protein>
<feature type="transmembrane region" description="Helical" evidence="1">
    <location>
        <begin position="59"/>
        <end position="77"/>
    </location>
</feature>
<keyword evidence="3" id="KW-1185">Reference proteome</keyword>
<evidence type="ECO:0000313" key="2">
    <source>
        <dbReference type="EMBL" id="SHH63692.1"/>
    </source>
</evidence>
<dbReference type="EMBL" id="FQWS01000002">
    <property type="protein sequence ID" value="SHH63692.1"/>
    <property type="molecule type" value="Genomic_DNA"/>
</dbReference>